<dbReference type="SMART" id="SM00382">
    <property type="entry name" value="AAA"/>
    <property type="match status" value="1"/>
</dbReference>
<comment type="similarity">
    <text evidence="2">Belongs to the AAA ATPase family. BCS1 subfamily.</text>
</comment>
<keyword evidence="10" id="KW-0472">Membrane</keyword>
<evidence type="ECO:0000256" key="8">
    <source>
        <dbReference type="ARBA" id="ARBA00022989"/>
    </source>
</evidence>
<comment type="subcellular location">
    <subcellularLocation>
        <location evidence="1">Mitochondrion inner membrane</location>
        <topology evidence="1">Single-pass membrane protein</topology>
    </subcellularLocation>
</comment>
<feature type="compositionally biased region" description="Acidic residues" evidence="13">
    <location>
        <begin position="554"/>
        <end position="565"/>
    </location>
</feature>
<dbReference type="InterPro" id="IPR003593">
    <property type="entry name" value="AAA+_ATPase"/>
</dbReference>
<organism evidence="16 17">
    <name type="scientific">Recurvomyces mirabilis</name>
    <dbReference type="NCBI Taxonomy" id="574656"/>
    <lineage>
        <taxon>Eukaryota</taxon>
        <taxon>Fungi</taxon>
        <taxon>Dikarya</taxon>
        <taxon>Ascomycota</taxon>
        <taxon>Pezizomycotina</taxon>
        <taxon>Dothideomycetes</taxon>
        <taxon>Dothideomycetidae</taxon>
        <taxon>Mycosphaerellales</taxon>
        <taxon>Teratosphaeriaceae</taxon>
        <taxon>Recurvomyces</taxon>
    </lineage>
</organism>
<dbReference type="SMART" id="SM01024">
    <property type="entry name" value="BCS1_N"/>
    <property type="match status" value="1"/>
</dbReference>
<keyword evidence="8" id="KW-1133">Transmembrane helix</keyword>
<dbReference type="InterPro" id="IPR027417">
    <property type="entry name" value="P-loop_NTPase"/>
</dbReference>
<feature type="region of interest" description="Disordered" evidence="13">
    <location>
        <begin position="552"/>
        <end position="576"/>
    </location>
</feature>
<evidence type="ECO:0000256" key="6">
    <source>
        <dbReference type="ARBA" id="ARBA00022801"/>
    </source>
</evidence>
<keyword evidence="6" id="KW-0378">Hydrolase</keyword>
<evidence type="ECO:0000256" key="1">
    <source>
        <dbReference type="ARBA" id="ARBA00004434"/>
    </source>
</evidence>
<evidence type="ECO:0000259" key="15">
    <source>
        <dbReference type="SMART" id="SM01024"/>
    </source>
</evidence>
<keyword evidence="17" id="KW-1185">Reference proteome</keyword>
<dbReference type="InterPro" id="IPR050747">
    <property type="entry name" value="Mitochondrial_chaperone_BCS1"/>
</dbReference>
<protein>
    <recommendedName>
        <fullName evidence="18">P-loop containing nucleoside triphosphate hydrolase protein</fullName>
    </recommendedName>
</protein>
<proteinExistence type="inferred from homology"/>
<evidence type="ECO:0000313" key="17">
    <source>
        <dbReference type="Proteomes" id="UP001274830"/>
    </source>
</evidence>
<accession>A0AAE0WQH5</accession>
<dbReference type="Pfam" id="PF08740">
    <property type="entry name" value="BCS1_N"/>
    <property type="match status" value="1"/>
</dbReference>
<comment type="caution">
    <text evidence="16">The sequence shown here is derived from an EMBL/GenBank/DDBJ whole genome shotgun (WGS) entry which is preliminary data.</text>
</comment>
<dbReference type="PROSITE" id="PS00674">
    <property type="entry name" value="AAA"/>
    <property type="match status" value="1"/>
</dbReference>
<keyword evidence="4 12" id="KW-0547">Nucleotide-binding</keyword>
<evidence type="ECO:0000256" key="9">
    <source>
        <dbReference type="ARBA" id="ARBA00023128"/>
    </source>
</evidence>
<dbReference type="AlphaFoldDB" id="A0AAE0WQH5"/>
<feature type="compositionally biased region" description="Basic and acidic residues" evidence="13">
    <location>
        <begin position="596"/>
        <end position="609"/>
    </location>
</feature>
<evidence type="ECO:0000256" key="10">
    <source>
        <dbReference type="ARBA" id="ARBA00023136"/>
    </source>
</evidence>
<dbReference type="PANTHER" id="PTHR23070">
    <property type="entry name" value="BCS1 AAA-TYPE ATPASE"/>
    <property type="match status" value="1"/>
</dbReference>
<evidence type="ECO:0008006" key="18">
    <source>
        <dbReference type="Google" id="ProtNLM"/>
    </source>
</evidence>
<dbReference type="GO" id="GO:0016887">
    <property type="term" value="F:ATP hydrolysis activity"/>
    <property type="evidence" value="ECO:0007669"/>
    <property type="project" value="InterPro"/>
</dbReference>
<evidence type="ECO:0000259" key="14">
    <source>
        <dbReference type="SMART" id="SM00382"/>
    </source>
</evidence>
<sequence length="609" mass="67384">MAELSTPGAGLATSGVGRLRAMQDVLWRTSVAMGTESPEIVASNFLTAIKETGPRLNTLITLVVPWAMLAAACWRYDFLCRGYDAAKNYLASCVYASIVVPSDHQLHQQVLQWMLENVPQNHVRSLAVVPRIDPPQFAVDQMGRQFKIKNKRSKVKIPVEDSEDSDLSMSYLPAIGTYAFNFRGYRMTVERTQAESKLGRHMMVDPMLPPPSRREESILISVRSLWNGVQPIKDFLEHIEAETAAARENKTTIFRPWPDARGWDVGVSRVARTLDAVTLQKGLKEALVQDVEAYLHPKTRRYYNNRGIPWRRGYLFFGPPGTGKTSLATALAGHFDLNVYMASLSSMSLNDSKLDNLFSMLPQKCMVLLEDIDSAGVKREKMAAPSKRPPMMPMMDPFGNMQTGELDGITLSGLLNVIDGVRAAEGRILIMTTNHPETLDEALIRRGRIDQKIHFDCASKETSVKLFTQIFCKTADELLDGEIPQDEATVAKLAKEFVATVEEDSFTPAEVQGYLIDHRTNLEQAVQQASTYFEQLLNSKIKGLNVLKAAESSSESDSDSADELSPEALADRISNAGVGDRMVDGVAKSGLLTPDSADHEKTKALEIAA</sequence>
<dbReference type="Pfam" id="PF25426">
    <property type="entry name" value="AAA_lid_BCS1"/>
    <property type="match status" value="1"/>
</dbReference>
<evidence type="ECO:0000256" key="13">
    <source>
        <dbReference type="SAM" id="MobiDB-lite"/>
    </source>
</evidence>
<evidence type="ECO:0000256" key="4">
    <source>
        <dbReference type="ARBA" id="ARBA00022741"/>
    </source>
</evidence>
<reference evidence="16" key="1">
    <citation type="submission" date="2023-07" db="EMBL/GenBank/DDBJ databases">
        <title>Black Yeasts Isolated from many extreme environments.</title>
        <authorList>
            <person name="Coleine C."/>
            <person name="Stajich J.E."/>
            <person name="Selbmann L."/>
        </authorList>
    </citation>
    <scope>NUCLEOTIDE SEQUENCE</scope>
    <source>
        <strain evidence="16">CCFEE 5485</strain>
    </source>
</reference>
<dbReference type="EMBL" id="JAUTXT010000011">
    <property type="protein sequence ID" value="KAK3676127.1"/>
    <property type="molecule type" value="Genomic_DNA"/>
</dbReference>
<dbReference type="GO" id="GO:0005524">
    <property type="term" value="F:ATP binding"/>
    <property type="evidence" value="ECO:0007669"/>
    <property type="project" value="UniProtKB-KW"/>
</dbReference>
<feature type="region of interest" description="Disordered" evidence="13">
    <location>
        <begin position="588"/>
        <end position="609"/>
    </location>
</feature>
<dbReference type="InterPro" id="IPR003960">
    <property type="entry name" value="ATPase_AAA_CS"/>
</dbReference>
<keyword evidence="7 12" id="KW-0067">ATP-binding</keyword>
<evidence type="ECO:0000256" key="5">
    <source>
        <dbReference type="ARBA" id="ARBA00022792"/>
    </source>
</evidence>
<evidence type="ECO:0000256" key="12">
    <source>
        <dbReference type="RuleBase" id="RU003651"/>
    </source>
</evidence>
<evidence type="ECO:0000256" key="2">
    <source>
        <dbReference type="ARBA" id="ARBA00007448"/>
    </source>
</evidence>
<dbReference type="SUPFAM" id="SSF52540">
    <property type="entry name" value="P-loop containing nucleoside triphosphate hydrolases"/>
    <property type="match status" value="1"/>
</dbReference>
<gene>
    <name evidence="16" type="ORF">LTR78_003877</name>
</gene>
<dbReference type="InterPro" id="IPR003959">
    <property type="entry name" value="ATPase_AAA_core"/>
</dbReference>
<feature type="domain" description="AAA+ ATPase" evidence="14">
    <location>
        <begin position="310"/>
        <end position="460"/>
    </location>
</feature>
<dbReference type="InterPro" id="IPR057495">
    <property type="entry name" value="AAA_lid_BCS1"/>
</dbReference>
<keyword evidence="5" id="KW-0999">Mitochondrion inner membrane</keyword>
<evidence type="ECO:0000256" key="3">
    <source>
        <dbReference type="ARBA" id="ARBA00022692"/>
    </source>
</evidence>
<evidence type="ECO:0000256" key="11">
    <source>
        <dbReference type="ARBA" id="ARBA00048778"/>
    </source>
</evidence>
<keyword evidence="3" id="KW-0812">Transmembrane</keyword>
<comment type="catalytic activity">
    <reaction evidence="11">
        <text>ATP + H2O = ADP + phosphate + H(+)</text>
        <dbReference type="Rhea" id="RHEA:13065"/>
        <dbReference type="ChEBI" id="CHEBI:15377"/>
        <dbReference type="ChEBI" id="CHEBI:15378"/>
        <dbReference type="ChEBI" id="CHEBI:30616"/>
        <dbReference type="ChEBI" id="CHEBI:43474"/>
        <dbReference type="ChEBI" id="CHEBI:456216"/>
    </reaction>
    <physiologicalReaction direction="left-to-right" evidence="11">
        <dbReference type="Rhea" id="RHEA:13066"/>
    </physiologicalReaction>
</comment>
<name>A0AAE0WQH5_9PEZI</name>
<keyword evidence="9" id="KW-0496">Mitochondrion</keyword>
<feature type="domain" description="BCS1 N-terminal" evidence="15">
    <location>
        <begin position="68"/>
        <end position="277"/>
    </location>
</feature>
<evidence type="ECO:0000313" key="16">
    <source>
        <dbReference type="EMBL" id="KAK3676127.1"/>
    </source>
</evidence>
<dbReference type="Gene3D" id="3.40.50.300">
    <property type="entry name" value="P-loop containing nucleotide triphosphate hydrolases"/>
    <property type="match status" value="1"/>
</dbReference>
<dbReference type="GO" id="GO:0005743">
    <property type="term" value="C:mitochondrial inner membrane"/>
    <property type="evidence" value="ECO:0007669"/>
    <property type="project" value="UniProtKB-SubCell"/>
</dbReference>
<dbReference type="Proteomes" id="UP001274830">
    <property type="component" value="Unassembled WGS sequence"/>
</dbReference>
<evidence type="ECO:0000256" key="7">
    <source>
        <dbReference type="ARBA" id="ARBA00022840"/>
    </source>
</evidence>
<dbReference type="InterPro" id="IPR014851">
    <property type="entry name" value="BCS1_N"/>
</dbReference>
<dbReference type="Pfam" id="PF00004">
    <property type="entry name" value="AAA"/>
    <property type="match status" value="1"/>
</dbReference>